<organism evidence="6 7">
    <name type="scientific">Streptomyces mesophilus</name>
    <dbReference type="NCBI Taxonomy" id="1775132"/>
    <lineage>
        <taxon>Bacteria</taxon>
        <taxon>Bacillati</taxon>
        <taxon>Actinomycetota</taxon>
        <taxon>Actinomycetes</taxon>
        <taxon>Kitasatosporales</taxon>
        <taxon>Streptomycetaceae</taxon>
        <taxon>Streptomyces</taxon>
    </lineage>
</organism>
<protein>
    <submittedName>
        <fullName evidence="6">DoxX family protein</fullName>
    </submittedName>
</protein>
<evidence type="ECO:0000256" key="2">
    <source>
        <dbReference type="ARBA" id="ARBA00022692"/>
    </source>
</evidence>
<evidence type="ECO:0000256" key="1">
    <source>
        <dbReference type="ARBA" id="ARBA00004141"/>
    </source>
</evidence>
<evidence type="ECO:0000313" key="7">
    <source>
        <dbReference type="Proteomes" id="UP000481109"/>
    </source>
</evidence>
<dbReference type="Pfam" id="PF13564">
    <property type="entry name" value="DoxX_2"/>
    <property type="match status" value="1"/>
</dbReference>
<keyword evidence="2 5" id="KW-0812">Transmembrane</keyword>
<sequence>MFLAYVIVGVLLALVLAASAAFTFARNPAITDSMGKVGVPDSWLPRLASLKAAGALGLLVGLAVPFIGAAAVVGVGLYFIGAVVAHLRVKDYTFAPAAVLAVLAVAALVLRVASS</sequence>
<dbReference type="InterPro" id="IPR032808">
    <property type="entry name" value="DoxX"/>
</dbReference>
<evidence type="ECO:0000313" key="6">
    <source>
        <dbReference type="EMBL" id="NGO78272.1"/>
    </source>
</evidence>
<accession>A0A6G4XM60</accession>
<evidence type="ECO:0000256" key="5">
    <source>
        <dbReference type="SAM" id="Phobius"/>
    </source>
</evidence>
<dbReference type="Proteomes" id="UP000481109">
    <property type="component" value="Unassembled WGS sequence"/>
</dbReference>
<evidence type="ECO:0000256" key="3">
    <source>
        <dbReference type="ARBA" id="ARBA00022989"/>
    </source>
</evidence>
<keyword evidence="4 5" id="KW-0472">Membrane</keyword>
<keyword evidence="3 5" id="KW-1133">Transmembrane helix</keyword>
<dbReference type="GO" id="GO:0016020">
    <property type="term" value="C:membrane"/>
    <property type="evidence" value="ECO:0007669"/>
    <property type="project" value="UniProtKB-SubCell"/>
</dbReference>
<dbReference type="EMBL" id="JAAKZW010000095">
    <property type="protein sequence ID" value="NGO78272.1"/>
    <property type="molecule type" value="Genomic_DNA"/>
</dbReference>
<feature type="transmembrane region" description="Helical" evidence="5">
    <location>
        <begin position="92"/>
        <end position="113"/>
    </location>
</feature>
<proteinExistence type="predicted"/>
<name>A0A6G4XM60_9ACTN</name>
<comment type="caution">
    <text evidence="6">The sequence shown here is derived from an EMBL/GenBank/DDBJ whole genome shotgun (WGS) entry which is preliminary data.</text>
</comment>
<gene>
    <name evidence="6" type="ORF">G6045_21780</name>
</gene>
<dbReference type="RefSeq" id="WP_165333724.1">
    <property type="nucleotide sequence ID" value="NZ_JAAKZW010000095.1"/>
</dbReference>
<comment type="subcellular location">
    <subcellularLocation>
        <location evidence="1">Membrane</location>
        <topology evidence="1">Multi-pass membrane protein</topology>
    </subcellularLocation>
</comment>
<feature type="transmembrane region" description="Helical" evidence="5">
    <location>
        <begin position="49"/>
        <end position="80"/>
    </location>
</feature>
<evidence type="ECO:0000256" key="4">
    <source>
        <dbReference type="ARBA" id="ARBA00023136"/>
    </source>
</evidence>
<reference evidence="6 7" key="1">
    <citation type="submission" date="2020-02" db="EMBL/GenBank/DDBJ databases">
        <title>Whole-genome analyses of novel actinobacteria.</title>
        <authorList>
            <person name="Sahin N."/>
            <person name="Tokatli A."/>
        </authorList>
    </citation>
    <scope>NUCLEOTIDE SEQUENCE [LARGE SCALE GENOMIC DNA]</scope>
    <source>
        <strain evidence="6 7">YC504</strain>
    </source>
</reference>
<dbReference type="AlphaFoldDB" id="A0A6G4XM60"/>
<keyword evidence="7" id="KW-1185">Reference proteome</keyword>